<dbReference type="STRING" id="391625.PPSIR1_11908"/>
<organism evidence="2 3">
    <name type="scientific">Plesiocystis pacifica SIR-1</name>
    <dbReference type="NCBI Taxonomy" id="391625"/>
    <lineage>
        <taxon>Bacteria</taxon>
        <taxon>Pseudomonadati</taxon>
        <taxon>Myxococcota</taxon>
        <taxon>Polyangia</taxon>
        <taxon>Nannocystales</taxon>
        <taxon>Nannocystaceae</taxon>
        <taxon>Plesiocystis</taxon>
    </lineage>
</organism>
<feature type="region of interest" description="Disordered" evidence="1">
    <location>
        <begin position="1"/>
        <end position="175"/>
    </location>
</feature>
<reference evidence="2 3" key="1">
    <citation type="submission" date="2007-06" db="EMBL/GenBank/DDBJ databases">
        <authorList>
            <person name="Shimkets L."/>
            <person name="Ferriera S."/>
            <person name="Johnson J."/>
            <person name="Kravitz S."/>
            <person name="Beeson K."/>
            <person name="Sutton G."/>
            <person name="Rogers Y.-H."/>
            <person name="Friedman R."/>
            <person name="Frazier M."/>
            <person name="Venter J.C."/>
        </authorList>
    </citation>
    <scope>NUCLEOTIDE SEQUENCE [LARGE SCALE GENOMIC DNA]</scope>
    <source>
        <strain evidence="2 3">SIR-1</strain>
    </source>
</reference>
<dbReference type="AlphaFoldDB" id="A6GIG8"/>
<keyword evidence="3" id="KW-1185">Reference proteome</keyword>
<feature type="compositionally biased region" description="Basic and acidic residues" evidence="1">
    <location>
        <begin position="258"/>
        <end position="268"/>
    </location>
</feature>
<feature type="compositionally biased region" description="Polar residues" evidence="1">
    <location>
        <begin position="145"/>
        <end position="154"/>
    </location>
</feature>
<dbReference type="Proteomes" id="UP000005801">
    <property type="component" value="Unassembled WGS sequence"/>
</dbReference>
<feature type="compositionally biased region" description="Basic residues" evidence="1">
    <location>
        <begin position="269"/>
        <end position="278"/>
    </location>
</feature>
<evidence type="ECO:0000313" key="2">
    <source>
        <dbReference type="EMBL" id="EDM74331.1"/>
    </source>
</evidence>
<dbReference type="RefSeq" id="WP_006976504.1">
    <property type="nucleotide sequence ID" value="NZ_ABCS01000136.1"/>
</dbReference>
<dbReference type="EMBL" id="ABCS01000136">
    <property type="protein sequence ID" value="EDM74331.1"/>
    <property type="molecule type" value="Genomic_DNA"/>
</dbReference>
<sequence length="287" mass="30079">MVEVEVEGVAEQGEDARRGVAGPHEALELVGDHGGLEGLGPGLELDRGHAQGDEQLAELGLGGEGLEPVDPARVEGRGGDVAEGAGRGLAQTRAGAEPGRQPPWGGRDGQDGGASVLPRLRPAGHRGLEGVELPAARGGEHEQLLGSTGAQTQLRPGPEQRHGSPPRAQPAQLLEGLGVVGLGRGGQDQQRGRLVPEVAQQVGRQGPAREQGGPAAELAEAADQPVVRHGRDTQALEGLGRRLGDQQGRRGVSRRGLARGEHRLESIRERRHRARAPRRTWSSRPGR</sequence>
<evidence type="ECO:0000256" key="1">
    <source>
        <dbReference type="SAM" id="MobiDB-lite"/>
    </source>
</evidence>
<accession>A6GIG8</accession>
<evidence type="ECO:0000313" key="3">
    <source>
        <dbReference type="Proteomes" id="UP000005801"/>
    </source>
</evidence>
<feature type="region of interest" description="Disordered" evidence="1">
    <location>
        <begin position="200"/>
        <end position="287"/>
    </location>
</feature>
<feature type="compositionally biased region" description="Basic and acidic residues" evidence="1">
    <location>
        <begin position="70"/>
        <end position="80"/>
    </location>
</feature>
<feature type="compositionally biased region" description="Basic and acidic residues" evidence="1">
    <location>
        <begin position="25"/>
        <end position="35"/>
    </location>
</feature>
<name>A6GIG8_9BACT</name>
<gene>
    <name evidence="2" type="ORF">PPSIR1_11908</name>
</gene>
<proteinExistence type="predicted"/>
<feature type="compositionally biased region" description="Basic and acidic residues" evidence="1">
    <location>
        <begin position="229"/>
        <end position="248"/>
    </location>
</feature>
<comment type="caution">
    <text evidence="2">The sequence shown here is derived from an EMBL/GenBank/DDBJ whole genome shotgun (WGS) entry which is preliminary data.</text>
</comment>
<protein>
    <submittedName>
        <fullName evidence="2">Uncharacterized protein</fullName>
    </submittedName>
</protein>